<dbReference type="FunFam" id="1.10.238.10:FF:000001">
    <property type="entry name" value="Calmodulin 1"/>
    <property type="match status" value="1"/>
</dbReference>
<keyword evidence="10" id="KW-0106">Calcium</keyword>
<feature type="domain" description="EF-hand" evidence="18">
    <location>
        <begin position="345"/>
        <end position="380"/>
    </location>
</feature>
<dbReference type="OrthoDB" id="40902at2759"/>
<dbReference type="InterPro" id="IPR002048">
    <property type="entry name" value="EF_hand_dom"/>
</dbReference>
<dbReference type="CDD" id="cd05117">
    <property type="entry name" value="STKc_CAMK"/>
    <property type="match status" value="1"/>
</dbReference>
<evidence type="ECO:0000313" key="20">
    <source>
        <dbReference type="Proteomes" id="UP000187209"/>
    </source>
</evidence>
<evidence type="ECO:0000256" key="7">
    <source>
        <dbReference type="ARBA" id="ARBA00022737"/>
    </source>
</evidence>
<evidence type="ECO:0000259" key="17">
    <source>
        <dbReference type="PROSITE" id="PS50011"/>
    </source>
</evidence>
<dbReference type="Gene3D" id="1.10.510.10">
    <property type="entry name" value="Transferase(Phosphotransferase) domain 1"/>
    <property type="match status" value="1"/>
</dbReference>
<evidence type="ECO:0000256" key="16">
    <source>
        <dbReference type="RuleBase" id="RU000304"/>
    </source>
</evidence>
<feature type="domain" description="EF-hand" evidence="18">
    <location>
        <begin position="418"/>
        <end position="453"/>
    </location>
</feature>
<evidence type="ECO:0000256" key="2">
    <source>
        <dbReference type="ARBA" id="ARBA00011245"/>
    </source>
</evidence>
<evidence type="ECO:0000256" key="9">
    <source>
        <dbReference type="ARBA" id="ARBA00022777"/>
    </source>
</evidence>
<dbReference type="Pfam" id="PF00069">
    <property type="entry name" value="Pkinase"/>
    <property type="match status" value="1"/>
</dbReference>
<feature type="domain" description="Protein kinase" evidence="17">
    <location>
        <begin position="44"/>
        <end position="302"/>
    </location>
</feature>
<evidence type="ECO:0000256" key="13">
    <source>
        <dbReference type="ARBA" id="ARBA00047899"/>
    </source>
</evidence>
<dbReference type="GO" id="GO:0005509">
    <property type="term" value="F:calcium ion binding"/>
    <property type="evidence" value="ECO:0007669"/>
    <property type="project" value="InterPro"/>
</dbReference>
<evidence type="ECO:0000313" key="19">
    <source>
        <dbReference type="EMBL" id="OMJ70404.1"/>
    </source>
</evidence>
<feature type="domain" description="EF-hand" evidence="18">
    <location>
        <begin position="382"/>
        <end position="417"/>
    </location>
</feature>
<keyword evidence="8 15" id="KW-0547">Nucleotide-binding</keyword>
<comment type="subunit">
    <text evidence="2">Monomer.</text>
</comment>
<keyword evidence="6" id="KW-0479">Metal-binding</keyword>
<evidence type="ECO:0000256" key="15">
    <source>
        <dbReference type="PROSITE-ProRule" id="PRU10141"/>
    </source>
</evidence>
<comment type="catalytic activity">
    <reaction evidence="13">
        <text>L-threonyl-[protein] + ATP = O-phospho-L-threonyl-[protein] + ADP + H(+)</text>
        <dbReference type="Rhea" id="RHEA:46608"/>
        <dbReference type="Rhea" id="RHEA-COMP:11060"/>
        <dbReference type="Rhea" id="RHEA-COMP:11605"/>
        <dbReference type="ChEBI" id="CHEBI:15378"/>
        <dbReference type="ChEBI" id="CHEBI:30013"/>
        <dbReference type="ChEBI" id="CHEBI:30616"/>
        <dbReference type="ChEBI" id="CHEBI:61977"/>
        <dbReference type="ChEBI" id="CHEBI:456216"/>
        <dbReference type="EC" id="2.7.11.1"/>
    </reaction>
</comment>
<dbReference type="Gene3D" id="1.10.238.10">
    <property type="entry name" value="EF-hand"/>
    <property type="match status" value="2"/>
</dbReference>
<dbReference type="PROSITE" id="PS00018">
    <property type="entry name" value="EF_HAND_1"/>
    <property type="match status" value="4"/>
</dbReference>
<evidence type="ECO:0000256" key="12">
    <source>
        <dbReference type="ARBA" id="ARBA00024334"/>
    </source>
</evidence>
<dbReference type="PROSITE" id="PS00107">
    <property type="entry name" value="PROTEIN_KINASE_ATP"/>
    <property type="match status" value="1"/>
</dbReference>
<evidence type="ECO:0000256" key="8">
    <source>
        <dbReference type="ARBA" id="ARBA00022741"/>
    </source>
</evidence>
<organism evidence="19 20">
    <name type="scientific">Stentor coeruleus</name>
    <dbReference type="NCBI Taxonomy" id="5963"/>
    <lineage>
        <taxon>Eukaryota</taxon>
        <taxon>Sar</taxon>
        <taxon>Alveolata</taxon>
        <taxon>Ciliophora</taxon>
        <taxon>Postciliodesmatophora</taxon>
        <taxon>Heterotrichea</taxon>
        <taxon>Heterotrichida</taxon>
        <taxon>Stentoridae</taxon>
        <taxon>Stentor</taxon>
    </lineage>
</organism>
<keyword evidence="5" id="KW-0808">Transferase</keyword>
<dbReference type="SUPFAM" id="SSF56112">
    <property type="entry name" value="Protein kinase-like (PK-like)"/>
    <property type="match status" value="1"/>
</dbReference>
<dbReference type="PROSITE" id="PS00108">
    <property type="entry name" value="PROTEIN_KINASE_ST"/>
    <property type="match status" value="1"/>
</dbReference>
<dbReference type="InterPro" id="IPR017441">
    <property type="entry name" value="Protein_kinase_ATP_BS"/>
</dbReference>
<accession>A0A1R2B0U0</accession>
<dbReference type="PANTHER" id="PTHR24349">
    <property type="entry name" value="SERINE/THREONINE-PROTEIN KINASE"/>
    <property type="match status" value="1"/>
</dbReference>
<comment type="caution">
    <text evidence="19">The sequence shown here is derived from an EMBL/GenBank/DDBJ whole genome shotgun (WGS) entry which is preliminary data.</text>
</comment>
<evidence type="ECO:0000256" key="3">
    <source>
        <dbReference type="ARBA" id="ARBA00012513"/>
    </source>
</evidence>
<evidence type="ECO:0000256" key="11">
    <source>
        <dbReference type="ARBA" id="ARBA00022840"/>
    </source>
</evidence>
<dbReference type="EMBL" id="MPUH01001091">
    <property type="protein sequence ID" value="OMJ70404.1"/>
    <property type="molecule type" value="Genomic_DNA"/>
</dbReference>
<comment type="similarity">
    <text evidence="12">Belongs to the protein kinase superfamily. Ser/Thr protein kinase family. CDPK subfamily.</text>
</comment>
<dbReference type="Gene3D" id="3.30.200.20">
    <property type="entry name" value="Phosphorylase Kinase, domain 1"/>
    <property type="match status" value="1"/>
</dbReference>
<dbReference type="FunFam" id="1.10.510.10:FF:000571">
    <property type="entry name" value="Maternal embryonic leucine zipper kinase"/>
    <property type="match status" value="1"/>
</dbReference>
<dbReference type="SUPFAM" id="SSF47473">
    <property type="entry name" value="EF-hand"/>
    <property type="match status" value="1"/>
</dbReference>
<evidence type="ECO:0000259" key="18">
    <source>
        <dbReference type="PROSITE" id="PS50222"/>
    </source>
</evidence>
<dbReference type="AlphaFoldDB" id="A0A1R2B0U0"/>
<protein>
    <recommendedName>
        <fullName evidence="3">non-specific serine/threonine protein kinase</fullName>
        <ecNumber evidence="3">2.7.11.1</ecNumber>
    </recommendedName>
</protein>
<dbReference type="Proteomes" id="UP000187209">
    <property type="component" value="Unassembled WGS sequence"/>
</dbReference>
<dbReference type="InterPro" id="IPR018247">
    <property type="entry name" value="EF_Hand_1_Ca_BS"/>
</dbReference>
<keyword evidence="4 16" id="KW-0723">Serine/threonine-protein kinase</keyword>
<evidence type="ECO:0000256" key="5">
    <source>
        <dbReference type="ARBA" id="ARBA00022679"/>
    </source>
</evidence>
<keyword evidence="20" id="KW-1185">Reference proteome</keyword>
<dbReference type="PROSITE" id="PS50011">
    <property type="entry name" value="PROTEIN_KINASE_DOM"/>
    <property type="match status" value="1"/>
</dbReference>
<dbReference type="Pfam" id="PF13499">
    <property type="entry name" value="EF-hand_7"/>
    <property type="match status" value="2"/>
</dbReference>
<dbReference type="FunFam" id="3.30.200.20:FF:000315">
    <property type="entry name" value="Calcium-dependent protein kinase 3"/>
    <property type="match status" value="1"/>
</dbReference>
<dbReference type="InterPro" id="IPR011992">
    <property type="entry name" value="EF-hand-dom_pair"/>
</dbReference>
<dbReference type="InterPro" id="IPR000719">
    <property type="entry name" value="Prot_kinase_dom"/>
</dbReference>
<sequence length="488" mass="55490">MGCGLTRRIKLEPSPIHFRLKSKELTITPGTFVKLSHDNKIKEYKEIKHLGSGSFSDVLLCEHIPTKTRRALKVVYKTSLNIYQTDKVCMLKEIQILRILDHPNIIKCFEVFEDERRYYVATEYCSGGDLFGEISQMPIFTEAKVASIVFQLLSALSYCHEKGVIHRDLKPENILVVDKANNLTIKVGDFGSSCIASSESRIKGCFGSSYYLAPEVFGPGYNEKCDIWSAGIIMYIILTGRPPYKGRDSNSIIKEILENPFQLNEENSVGLSDSAYNLLQLLLKLSPSDRITANEAIQHSWITHYRNYKGDSMKLALNSLKKFSNHSKLKEAVNIYLASQIRSYDEIKEIRKNFQMLDKDGNGKITKEELLEEYSKVMEFTQAQKVVDKIISNLDQNSDGNIDYTEFLASCGENLKRVSEENLIIAFRLFDIDGNGVITVDEIKSVLQNGQIVSNNDVWRDLLEEADSNGDGLIDLEEFIKFMRTVKF</sequence>
<dbReference type="CDD" id="cd00051">
    <property type="entry name" value="EFh"/>
    <property type="match status" value="1"/>
</dbReference>
<feature type="binding site" evidence="15">
    <location>
        <position position="73"/>
    </location>
    <ligand>
        <name>ATP</name>
        <dbReference type="ChEBI" id="CHEBI:30616"/>
    </ligand>
</feature>
<evidence type="ECO:0000256" key="6">
    <source>
        <dbReference type="ARBA" id="ARBA00022723"/>
    </source>
</evidence>
<feature type="domain" description="EF-hand" evidence="18">
    <location>
        <begin position="454"/>
        <end position="488"/>
    </location>
</feature>
<dbReference type="EC" id="2.7.11.1" evidence="3"/>
<keyword evidence="9" id="KW-0418">Kinase</keyword>
<dbReference type="SMART" id="SM00054">
    <property type="entry name" value="EFh"/>
    <property type="match status" value="4"/>
</dbReference>
<keyword evidence="7" id="KW-0677">Repeat</keyword>
<dbReference type="GO" id="GO:0005524">
    <property type="term" value="F:ATP binding"/>
    <property type="evidence" value="ECO:0007669"/>
    <property type="project" value="UniProtKB-UniRule"/>
</dbReference>
<evidence type="ECO:0000256" key="1">
    <source>
        <dbReference type="ARBA" id="ARBA00001946"/>
    </source>
</evidence>
<dbReference type="SMART" id="SM00220">
    <property type="entry name" value="S_TKc"/>
    <property type="match status" value="1"/>
</dbReference>
<dbReference type="InterPro" id="IPR008271">
    <property type="entry name" value="Ser/Thr_kinase_AS"/>
</dbReference>
<proteinExistence type="inferred from homology"/>
<keyword evidence="11 15" id="KW-0067">ATP-binding</keyword>
<gene>
    <name evidence="19" type="ORF">SteCoe_31628</name>
</gene>
<dbReference type="PROSITE" id="PS50222">
    <property type="entry name" value="EF_HAND_2"/>
    <property type="match status" value="4"/>
</dbReference>
<dbReference type="GO" id="GO:0004674">
    <property type="term" value="F:protein serine/threonine kinase activity"/>
    <property type="evidence" value="ECO:0007669"/>
    <property type="project" value="UniProtKB-KW"/>
</dbReference>
<evidence type="ECO:0000256" key="4">
    <source>
        <dbReference type="ARBA" id="ARBA00022527"/>
    </source>
</evidence>
<comment type="catalytic activity">
    <reaction evidence="14">
        <text>L-seryl-[protein] + ATP = O-phospho-L-seryl-[protein] + ADP + H(+)</text>
        <dbReference type="Rhea" id="RHEA:17989"/>
        <dbReference type="Rhea" id="RHEA-COMP:9863"/>
        <dbReference type="Rhea" id="RHEA-COMP:11604"/>
        <dbReference type="ChEBI" id="CHEBI:15378"/>
        <dbReference type="ChEBI" id="CHEBI:29999"/>
        <dbReference type="ChEBI" id="CHEBI:30616"/>
        <dbReference type="ChEBI" id="CHEBI:83421"/>
        <dbReference type="ChEBI" id="CHEBI:456216"/>
        <dbReference type="EC" id="2.7.11.1"/>
    </reaction>
</comment>
<name>A0A1R2B0U0_9CILI</name>
<evidence type="ECO:0000256" key="10">
    <source>
        <dbReference type="ARBA" id="ARBA00022837"/>
    </source>
</evidence>
<dbReference type="InterPro" id="IPR011009">
    <property type="entry name" value="Kinase-like_dom_sf"/>
</dbReference>
<dbReference type="InterPro" id="IPR050205">
    <property type="entry name" value="CDPK_Ser/Thr_kinases"/>
</dbReference>
<reference evidence="19 20" key="1">
    <citation type="submission" date="2016-11" db="EMBL/GenBank/DDBJ databases">
        <title>The macronuclear genome of Stentor coeruleus: a giant cell with tiny introns.</title>
        <authorList>
            <person name="Slabodnick M."/>
            <person name="Ruby J.G."/>
            <person name="Reiff S.B."/>
            <person name="Swart E.C."/>
            <person name="Gosai S."/>
            <person name="Prabakaran S."/>
            <person name="Witkowska E."/>
            <person name="Larue G.E."/>
            <person name="Fisher S."/>
            <person name="Freeman R.M."/>
            <person name="Gunawardena J."/>
            <person name="Chu W."/>
            <person name="Stover N.A."/>
            <person name="Gregory B.D."/>
            <person name="Nowacki M."/>
            <person name="Derisi J."/>
            <person name="Roy S.W."/>
            <person name="Marshall W.F."/>
            <person name="Sood P."/>
        </authorList>
    </citation>
    <scope>NUCLEOTIDE SEQUENCE [LARGE SCALE GENOMIC DNA]</scope>
    <source>
        <strain evidence="19">WM001</strain>
    </source>
</reference>
<evidence type="ECO:0000256" key="14">
    <source>
        <dbReference type="ARBA" id="ARBA00048679"/>
    </source>
</evidence>
<comment type="cofactor">
    <cofactor evidence="1">
        <name>Mg(2+)</name>
        <dbReference type="ChEBI" id="CHEBI:18420"/>
    </cofactor>
</comment>